<protein>
    <submittedName>
        <fullName evidence="1">Uncharacterized protein</fullName>
    </submittedName>
</protein>
<gene>
    <name evidence="1" type="ORF">MSAN_01928100</name>
</gene>
<accession>A0A8H6XQE9</accession>
<dbReference type="AlphaFoldDB" id="A0A8H6XQE9"/>
<reference evidence="1" key="1">
    <citation type="submission" date="2020-05" db="EMBL/GenBank/DDBJ databases">
        <title>Mycena genomes resolve the evolution of fungal bioluminescence.</title>
        <authorList>
            <person name="Tsai I.J."/>
        </authorList>
    </citation>
    <scope>NUCLEOTIDE SEQUENCE</scope>
    <source>
        <strain evidence="1">160909Yilan</strain>
    </source>
</reference>
<name>A0A8H6XQE9_9AGAR</name>
<evidence type="ECO:0000313" key="1">
    <source>
        <dbReference type="EMBL" id="KAF7344465.1"/>
    </source>
</evidence>
<sequence length="174" mass="19144">MQVGWAVIPFPMRRVLPGHPIAPPLDILPLVLDFIVRQLLHKLALIGFGIPTSAFWQFLTIVPTLFFSVSTVIEASAIVQTPVFHSLALNRNPDIEQSVIRPQSMQCLTALRHLSFCSPGEGWAGTLIERGSPALEHTHTNCSDHPLPLTEVLKSFRKGRVAAPNLLDSVATEE</sequence>
<comment type="caution">
    <text evidence="1">The sequence shown here is derived from an EMBL/GenBank/DDBJ whole genome shotgun (WGS) entry which is preliminary data.</text>
</comment>
<evidence type="ECO:0000313" key="2">
    <source>
        <dbReference type="Proteomes" id="UP000623467"/>
    </source>
</evidence>
<dbReference type="Proteomes" id="UP000623467">
    <property type="component" value="Unassembled WGS sequence"/>
</dbReference>
<keyword evidence="2" id="KW-1185">Reference proteome</keyword>
<proteinExistence type="predicted"/>
<dbReference type="EMBL" id="JACAZH010000021">
    <property type="protein sequence ID" value="KAF7344465.1"/>
    <property type="molecule type" value="Genomic_DNA"/>
</dbReference>
<organism evidence="1 2">
    <name type="scientific">Mycena sanguinolenta</name>
    <dbReference type="NCBI Taxonomy" id="230812"/>
    <lineage>
        <taxon>Eukaryota</taxon>
        <taxon>Fungi</taxon>
        <taxon>Dikarya</taxon>
        <taxon>Basidiomycota</taxon>
        <taxon>Agaricomycotina</taxon>
        <taxon>Agaricomycetes</taxon>
        <taxon>Agaricomycetidae</taxon>
        <taxon>Agaricales</taxon>
        <taxon>Marasmiineae</taxon>
        <taxon>Mycenaceae</taxon>
        <taxon>Mycena</taxon>
    </lineage>
</organism>